<accession>A0A2T3FM98</accession>
<keyword evidence="4" id="KW-1185">Reference proteome</keyword>
<keyword evidence="2" id="KW-0732">Signal</keyword>
<dbReference type="EMBL" id="PYLO01000004">
    <property type="protein sequence ID" value="PST36401.1"/>
    <property type="molecule type" value="Genomic_DNA"/>
</dbReference>
<dbReference type="InterPro" id="IPR014194">
    <property type="entry name" value="Spore_III_AE"/>
</dbReference>
<evidence type="ECO:0000313" key="4">
    <source>
        <dbReference type="Proteomes" id="UP000241048"/>
    </source>
</evidence>
<keyword evidence="1" id="KW-1133">Transmembrane helix</keyword>
<feature type="transmembrane region" description="Helical" evidence="1">
    <location>
        <begin position="255"/>
        <end position="277"/>
    </location>
</feature>
<dbReference type="Pfam" id="PF09546">
    <property type="entry name" value="Spore_III_AE"/>
    <property type="match status" value="1"/>
</dbReference>
<name>A0A2T3FM98_9CLOT</name>
<feature type="signal peptide" evidence="2">
    <location>
        <begin position="1"/>
        <end position="21"/>
    </location>
</feature>
<feature type="transmembrane region" description="Helical" evidence="1">
    <location>
        <begin position="181"/>
        <end position="203"/>
    </location>
</feature>
<feature type="transmembrane region" description="Helical" evidence="1">
    <location>
        <begin position="370"/>
        <end position="399"/>
    </location>
</feature>
<keyword evidence="1" id="KW-0812">Transmembrane</keyword>
<feature type="transmembrane region" description="Helical" evidence="1">
    <location>
        <begin position="289"/>
        <end position="314"/>
    </location>
</feature>
<dbReference type="Proteomes" id="UP000241048">
    <property type="component" value="Unassembled WGS sequence"/>
</dbReference>
<feature type="transmembrane region" description="Helical" evidence="1">
    <location>
        <begin position="114"/>
        <end position="136"/>
    </location>
</feature>
<gene>
    <name evidence="3" type="ORF">C7U56_11400</name>
</gene>
<protein>
    <submittedName>
        <fullName evidence="3">Sporulation protein</fullName>
    </submittedName>
</protein>
<proteinExistence type="predicted"/>
<evidence type="ECO:0000256" key="2">
    <source>
        <dbReference type="SAM" id="SignalP"/>
    </source>
</evidence>
<feature type="transmembrane region" description="Helical" evidence="1">
    <location>
        <begin position="215"/>
        <end position="235"/>
    </location>
</feature>
<feature type="transmembrane region" description="Helical" evidence="1">
    <location>
        <begin position="143"/>
        <end position="161"/>
    </location>
</feature>
<sequence length="402" mass="42746">MGTKMVVRAVSVIFLSVYLMAGNHLTVSAANGEKISEDSDFSVSGENMDSLLNSLDLSRIEAFLREAGGSAVPGLSFREILSMLLSGNYQRVVRMLMDFCRTALFREISENGRWMGQVILLGILGAVFASFSSLFADSQVSEMGFYVTYLLIFTLLAASFLNGVRITRTLLEQLFEFVRVLVPAFFLAVSFSGGSTSAAAGYAWTLASVNVAEWVFLRLFLPCTQLYVLLSLAGHLSSKDLFSKALELLEQGMRWGSKALLGVVLGFHVLQGMIAPYTDSVRQTALRRAVSLIPGIGQGAAAVSQVLLGSSVLIRNTVGIGGVLVLAAVSLLPLLKLLILYLGCQGSAALLQPVSDSRVVEAVGAVAKGFYFLLAAAGSALVLFALSIAVVCASTNAAYFAG</sequence>
<reference evidence="3 4" key="1">
    <citation type="submission" date="2018-03" db="EMBL/GenBank/DDBJ databases">
        <title>Lachnoclostridium SNUG30386 gen.nov., sp.nov., isolated from human faeces.</title>
        <authorList>
            <person name="Seo B."/>
            <person name="Jeon K."/>
            <person name="Ko G."/>
        </authorList>
    </citation>
    <scope>NUCLEOTIDE SEQUENCE [LARGE SCALE GENOMIC DNA]</scope>
    <source>
        <strain evidence="3 4">SNUG30386</strain>
    </source>
</reference>
<evidence type="ECO:0000256" key="1">
    <source>
        <dbReference type="SAM" id="Phobius"/>
    </source>
</evidence>
<dbReference type="AlphaFoldDB" id="A0A2T3FM98"/>
<feature type="chain" id="PRO_5039317552" evidence="2">
    <location>
        <begin position="22"/>
        <end position="402"/>
    </location>
</feature>
<dbReference type="RefSeq" id="WP_107001320.1">
    <property type="nucleotide sequence ID" value="NZ_JAQDZI010000003.1"/>
</dbReference>
<comment type="caution">
    <text evidence="3">The sequence shown here is derived from an EMBL/GenBank/DDBJ whole genome shotgun (WGS) entry which is preliminary data.</text>
</comment>
<feature type="transmembrane region" description="Helical" evidence="1">
    <location>
        <begin position="320"/>
        <end position="342"/>
    </location>
</feature>
<organism evidence="3 4">
    <name type="scientific">Clostridium fessum</name>
    <dbReference type="NCBI Taxonomy" id="2126740"/>
    <lineage>
        <taxon>Bacteria</taxon>
        <taxon>Bacillati</taxon>
        <taxon>Bacillota</taxon>
        <taxon>Clostridia</taxon>
        <taxon>Eubacteriales</taxon>
        <taxon>Clostridiaceae</taxon>
        <taxon>Clostridium</taxon>
    </lineage>
</organism>
<keyword evidence="1" id="KW-0472">Membrane</keyword>
<evidence type="ECO:0000313" key="3">
    <source>
        <dbReference type="EMBL" id="PST36401.1"/>
    </source>
</evidence>